<comment type="caution">
    <text evidence="7">The sequence shown here is derived from an EMBL/GenBank/DDBJ whole genome shotgun (WGS) entry which is preliminary data.</text>
</comment>
<sequence length="241" mass="26827">MSLHIGARREDVAPKVLLPGDPLRARFIAREFLEDAVEVNAVRGMYGYTGTYRGERVTVQGTGMGMPSMAIYATELMREYGVRTLIRVGTCGAFLPEVRLRDVVLAQGASTDSNMNRLHFRGIDYAPLADFSLLYAAYRTARRLALPVHVGGVFTTDRFYGDADKEAYEKKLAEHGTLCVEMETAALYTIAKAYGARALSILTVSDHLVTREETTAEERERTFTAMIRLALETLVSDEEKE</sequence>
<dbReference type="InterPro" id="IPR004402">
    <property type="entry name" value="DeoD-type"/>
</dbReference>
<evidence type="ECO:0000259" key="6">
    <source>
        <dbReference type="Pfam" id="PF01048"/>
    </source>
</evidence>
<dbReference type="GO" id="GO:0004731">
    <property type="term" value="F:purine-nucleoside phosphorylase activity"/>
    <property type="evidence" value="ECO:0007669"/>
    <property type="project" value="UniProtKB-UniRule"/>
</dbReference>
<keyword evidence="2 5" id="KW-0328">Glycosyltransferase</keyword>
<proteinExistence type="inferred from homology"/>
<dbReference type="GO" id="GO:0005829">
    <property type="term" value="C:cytosol"/>
    <property type="evidence" value="ECO:0007669"/>
    <property type="project" value="TreeGrafter"/>
</dbReference>
<name>A0A660KTD7_9BACL</name>
<comment type="subunit">
    <text evidence="5">Homohexamer; trimer of homodimers.</text>
</comment>
<feature type="binding site" evidence="5">
    <location>
        <position position="4"/>
    </location>
    <ligand>
        <name>a purine D-ribonucleoside</name>
        <dbReference type="ChEBI" id="CHEBI:142355"/>
        <note>ligand shared between dimeric partners</note>
    </ligand>
</feature>
<comment type="catalytic activity">
    <reaction evidence="4">
        <text>uridine + phosphate = alpha-D-ribose 1-phosphate + uracil</text>
        <dbReference type="Rhea" id="RHEA:24388"/>
        <dbReference type="ChEBI" id="CHEBI:16704"/>
        <dbReference type="ChEBI" id="CHEBI:17568"/>
        <dbReference type="ChEBI" id="CHEBI:43474"/>
        <dbReference type="ChEBI" id="CHEBI:57720"/>
        <dbReference type="EC" id="2.4.2.3"/>
    </reaction>
</comment>
<comment type="catalytic activity">
    <reaction evidence="5">
        <text>a purine D-ribonucleoside + phosphate = a purine nucleobase + alpha-D-ribose 1-phosphate</text>
        <dbReference type="Rhea" id="RHEA:19805"/>
        <dbReference type="ChEBI" id="CHEBI:26386"/>
        <dbReference type="ChEBI" id="CHEBI:43474"/>
        <dbReference type="ChEBI" id="CHEBI:57720"/>
        <dbReference type="ChEBI" id="CHEBI:142355"/>
        <dbReference type="EC" id="2.4.2.1"/>
    </reaction>
</comment>
<dbReference type="EC" id="2.4.2.1" evidence="5"/>
<evidence type="ECO:0000313" key="7">
    <source>
        <dbReference type="EMBL" id="RKQ83877.1"/>
    </source>
</evidence>
<dbReference type="Gene3D" id="3.40.50.1580">
    <property type="entry name" value="Nucleoside phosphorylase domain"/>
    <property type="match status" value="1"/>
</dbReference>
<feature type="site" description="Important for catalytic activity" evidence="5">
    <location>
        <position position="219"/>
    </location>
</feature>
<dbReference type="OrthoDB" id="9772602at2"/>
<dbReference type="NCBIfam" id="TIGR00107">
    <property type="entry name" value="deoD"/>
    <property type="match status" value="1"/>
</dbReference>
<dbReference type="CDD" id="cd09006">
    <property type="entry name" value="PNP_EcPNPI-like"/>
    <property type="match status" value="1"/>
</dbReference>
<dbReference type="GO" id="GO:0006152">
    <property type="term" value="P:purine nucleoside catabolic process"/>
    <property type="evidence" value="ECO:0007669"/>
    <property type="project" value="TreeGrafter"/>
</dbReference>
<protein>
    <recommendedName>
        <fullName evidence="5">Purine nucleoside phosphorylase DeoD-type</fullName>
        <shortName evidence="5">PNP</shortName>
        <ecNumber evidence="5">2.4.2.1</ecNumber>
    </recommendedName>
</protein>
<feature type="active site" description="Proton donor" evidence="5">
    <location>
        <position position="206"/>
    </location>
</feature>
<dbReference type="Pfam" id="PF01048">
    <property type="entry name" value="PNP_UDP_1"/>
    <property type="match status" value="1"/>
</dbReference>
<accession>A0A660KTD7</accession>
<dbReference type="SUPFAM" id="SSF53167">
    <property type="entry name" value="Purine and uridine phosphorylases"/>
    <property type="match status" value="1"/>
</dbReference>
<feature type="binding site" description="in other chain" evidence="5">
    <location>
        <position position="20"/>
    </location>
    <ligand>
        <name>phosphate</name>
        <dbReference type="ChEBI" id="CHEBI:43474"/>
        <note>ligand shared between dimeric partners</note>
    </ligand>
</feature>
<keyword evidence="8" id="KW-1185">Reference proteome</keyword>
<organism evidence="7 8">
    <name type="scientific">Brockia lithotrophica</name>
    <dbReference type="NCBI Taxonomy" id="933949"/>
    <lineage>
        <taxon>Bacteria</taxon>
        <taxon>Bacillati</taxon>
        <taxon>Bacillota</taxon>
        <taxon>Bacilli</taxon>
        <taxon>Bacillales</taxon>
        <taxon>Bacillales Family X. Incertae Sedis</taxon>
        <taxon>Brockia</taxon>
    </lineage>
</organism>
<dbReference type="InterPro" id="IPR018016">
    <property type="entry name" value="Nucleoside_phosphorylase_CS"/>
</dbReference>
<dbReference type="InterPro" id="IPR035994">
    <property type="entry name" value="Nucleoside_phosphorylase_sf"/>
</dbReference>
<feature type="binding site" description="in other chain" evidence="5">
    <location>
        <begin position="205"/>
        <end position="206"/>
    </location>
    <ligand>
        <name>a purine D-ribonucleoside</name>
        <dbReference type="ChEBI" id="CHEBI:142355"/>
        <note>ligand shared between dimeric partners</note>
    </ligand>
</feature>
<evidence type="ECO:0000313" key="8">
    <source>
        <dbReference type="Proteomes" id="UP000267019"/>
    </source>
</evidence>
<comment type="function">
    <text evidence="5">Catalyzes the reversible phosphorolytic breakdown of the N-glycosidic bond in the beta-(deoxy)ribonucleoside molecules, with the formation of the corresponding free purine bases and pentose-1-phosphate.</text>
</comment>
<dbReference type="HAMAP" id="MF_01627">
    <property type="entry name" value="Pur_nucleosid_phosp"/>
    <property type="match status" value="1"/>
</dbReference>
<evidence type="ECO:0000256" key="5">
    <source>
        <dbReference type="HAMAP-Rule" id="MF_01627"/>
    </source>
</evidence>
<feature type="binding site" description="in other chain" evidence="5">
    <location>
        <begin position="181"/>
        <end position="183"/>
    </location>
    <ligand>
        <name>a purine D-ribonucleoside</name>
        <dbReference type="ChEBI" id="CHEBI:142355"/>
        <note>ligand shared between dimeric partners</note>
    </ligand>
</feature>
<feature type="domain" description="Nucleoside phosphorylase" evidence="6">
    <location>
        <begin position="16"/>
        <end position="224"/>
    </location>
</feature>
<keyword evidence="3 5" id="KW-0808">Transferase</keyword>
<dbReference type="NCBIfam" id="NF004489">
    <property type="entry name" value="PRK05819.1"/>
    <property type="match status" value="1"/>
</dbReference>
<dbReference type="GO" id="GO:0004850">
    <property type="term" value="F:uridine phosphorylase activity"/>
    <property type="evidence" value="ECO:0007669"/>
    <property type="project" value="UniProtKB-EC"/>
</dbReference>
<feature type="binding site" description="in other chain" evidence="5">
    <location>
        <begin position="87"/>
        <end position="90"/>
    </location>
    <ligand>
        <name>phosphate</name>
        <dbReference type="ChEBI" id="CHEBI:43474"/>
        <note>ligand shared between dimeric partners</note>
    </ligand>
</feature>
<dbReference type="PROSITE" id="PS01232">
    <property type="entry name" value="PNP_UDP_1"/>
    <property type="match status" value="1"/>
</dbReference>
<feature type="binding site" evidence="5">
    <location>
        <position position="43"/>
    </location>
    <ligand>
        <name>phosphate</name>
        <dbReference type="ChEBI" id="CHEBI:43474"/>
        <note>ligand shared between dimeric partners</note>
    </ligand>
</feature>
<evidence type="ECO:0000256" key="2">
    <source>
        <dbReference type="ARBA" id="ARBA00022676"/>
    </source>
</evidence>
<evidence type="ECO:0000256" key="3">
    <source>
        <dbReference type="ARBA" id="ARBA00022679"/>
    </source>
</evidence>
<dbReference type="AlphaFoldDB" id="A0A660KTD7"/>
<evidence type="ECO:0000256" key="1">
    <source>
        <dbReference type="ARBA" id="ARBA00010456"/>
    </source>
</evidence>
<dbReference type="PANTHER" id="PTHR43691:SF11">
    <property type="entry name" value="FI09636P-RELATED"/>
    <property type="match status" value="1"/>
</dbReference>
<dbReference type="RefSeq" id="WP_121444779.1">
    <property type="nucleotide sequence ID" value="NZ_RBIJ01000005.1"/>
</dbReference>
<dbReference type="PANTHER" id="PTHR43691">
    <property type="entry name" value="URIDINE PHOSPHORYLASE"/>
    <property type="match status" value="1"/>
</dbReference>
<evidence type="ECO:0000256" key="4">
    <source>
        <dbReference type="ARBA" id="ARBA00048447"/>
    </source>
</evidence>
<comment type="similarity">
    <text evidence="1 5">Belongs to the PNP/UDP phosphorylase family.</text>
</comment>
<dbReference type="Proteomes" id="UP000267019">
    <property type="component" value="Unassembled WGS sequence"/>
</dbReference>
<gene>
    <name evidence="5" type="primary">deoD</name>
    <name evidence="7" type="ORF">C7438_1537</name>
</gene>
<comment type="catalytic activity">
    <reaction evidence="5">
        <text>a purine 2'-deoxy-D-ribonucleoside + phosphate = a purine nucleobase + 2-deoxy-alpha-D-ribose 1-phosphate</text>
        <dbReference type="Rhea" id="RHEA:36431"/>
        <dbReference type="ChEBI" id="CHEBI:26386"/>
        <dbReference type="ChEBI" id="CHEBI:43474"/>
        <dbReference type="ChEBI" id="CHEBI:57259"/>
        <dbReference type="ChEBI" id="CHEBI:142361"/>
        <dbReference type="EC" id="2.4.2.1"/>
    </reaction>
</comment>
<feature type="binding site" description="in other chain" evidence="5">
    <location>
        <position position="24"/>
    </location>
    <ligand>
        <name>phosphate</name>
        <dbReference type="ChEBI" id="CHEBI:43474"/>
        <note>ligand shared between dimeric partners</note>
    </ligand>
</feature>
<dbReference type="EMBL" id="RBIJ01000005">
    <property type="protein sequence ID" value="RKQ83877.1"/>
    <property type="molecule type" value="Genomic_DNA"/>
</dbReference>
<dbReference type="InterPro" id="IPR000845">
    <property type="entry name" value="Nucleoside_phosphorylase_d"/>
</dbReference>
<reference evidence="7 8" key="1">
    <citation type="submission" date="2018-10" db="EMBL/GenBank/DDBJ databases">
        <title>Genomic Encyclopedia of Type Strains, Phase IV (KMG-IV): sequencing the most valuable type-strain genomes for metagenomic binning, comparative biology and taxonomic classification.</title>
        <authorList>
            <person name="Goeker M."/>
        </authorList>
    </citation>
    <scope>NUCLEOTIDE SEQUENCE [LARGE SCALE GENOMIC DNA]</scope>
    <source>
        <strain evidence="7 8">DSM 22653</strain>
    </source>
</reference>